<name>A0ACB7W9X7_DIOAL</name>
<accession>A0ACB7W9X7</accession>
<sequence>MMAALRSSFSSIRMQPWTHLGLIHSAFSSSSSSSFGQKGFLDLEEVEKILSDVKADDVRVIPVGDQCEWTDYMVVATGRSAWHVRNIAQALIYKKGQERMLLPSVEGHQGGNWIVVDSGRVIVHALEEKARSYYNLESLWTTEASTRVPNQDLEEAIVKHRRKNNSKKRVAS</sequence>
<reference evidence="2" key="1">
    <citation type="journal article" date="2022" name="Nat. Commun.">
        <title>Chromosome evolution and the genetic basis of agronomically important traits in greater yam.</title>
        <authorList>
            <person name="Bredeson J.V."/>
            <person name="Lyons J.B."/>
            <person name="Oniyinde I.O."/>
            <person name="Okereke N.R."/>
            <person name="Kolade O."/>
            <person name="Nnabue I."/>
            <person name="Nwadili C.O."/>
            <person name="Hribova E."/>
            <person name="Parker M."/>
            <person name="Nwogha J."/>
            <person name="Shu S."/>
            <person name="Carlson J."/>
            <person name="Kariba R."/>
            <person name="Muthemba S."/>
            <person name="Knop K."/>
            <person name="Barton G.J."/>
            <person name="Sherwood A.V."/>
            <person name="Lopez-Montes A."/>
            <person name="Asiedu R."/>
            <person name="Jamnadass R."/>
            <person name="Muchugi A."/>
            <person name="Goodstein D."/>
            <person name="Egesi C.N."/>
            <person name="Featherston J."/>
            <person name="Asfaw A."/>
            <person name="Simpson G.G."/>
            <person name="Dolezel J."/>
            <person name="Hendre P.S."/>
            <person name="Van Deynze A."/>
            <person name="Kumar P.L."/>
            <person name="Obidiegwu J.E."/>
            <person name="Bhattacharjee R."/>
            <person name="Rokhsar D.S."/>
        </authorList>
    </citation>
    <scope>NUCLEOTIDE SEQUENCE [LARGE SCALE GENOMIC DNA]</scope>
    <source>
        <strain evidence="2">cv. TDa95/00328</strain>
    </source>
</reference>
<gene>
    <name evidence="1" type="ORF">IHE45_04G002600</name>
</gene>
<evidence type="ECO:0000313" key="1">
    <source>
        <dbReference type="EMBL" id="KAH7684820.1"/>
    </source>
</evidence>
<organism evidence="1 2">
    <name type="scientific">Dioscorea alata</name>
    <name type="common">Purple yam</name>
    <dbReference type="NCBI Taxonomy" id="55571"/>
    <lineage>
        <taxon>Eukaryota</taxon>
        <taxon>Viridiplantae</taxon>
        <taxon>Streptophyta</taxon>
        <taxon>Embryophyta</taxon>
        <taxon>Tracheophyta</taxon>
        <taxon>Spermatophyta</taxon>
        <taxon>Magnoliopsida</taxon>
        <taxon>Liliopsida</taxon>
        <taxon>Dioscoreales</taxon>
        <taxon>Dioscoreaceae</taxon>
        <taxon>Dioscorea</taxon>
    </lineage>
</organism>
<dbReference type="EMBL" id="CM037014">
    <property type="protein sequence ID" value="KAH7684820.1"/>
    <property type="molecule type" value="Genomic_DNA"/>
</dbReference>
<evidence type="ECO:0000313" key="2">
    <source>
        <dbReference type="Proteomes" id="UP000827976"/>
    </source>
</evidence>
<proteinExistence type="predicted"/>
<comment type="caution">
    <text evidence="1">The sequence shown here is derived from an EMBL/GenBank/DDBJ whole genome shotgun (WGS) entry which is preliminary data.</text>
</comment>
<protein>
    <submittedName>
        <fullName evidence="1">Protein Iojap/ribosomal silencing factor RsfS protein</fullName>
    </submittedName>
</protein>
<dbReference type="Proteomes" id="UP000827976">
    <property type="component" value="Chromosome 4"/>
</dbReference>
<keyword evidence="2" id="KW-1185">Reference proteome</keyword>